<sequence length="62" mass="7000">MKKTLPDFDSLTDRIINEPADEPMLVIKTKLDPKQATEGNPYAQGKKTISKTFEAFFQGEEP</sequence>
<name>A0A1B7KXH1_PARTM</name>
<comment type="caution">
    <text evidence="1">The sequence shown here is derived from an EMBL/GenBank/DDBJ whole genome shotgun (WGS) entry which is preliminary data.</text>
</comment>
<evidence type="ECO:0000313" key="1">
    <source>
        <dbReference type="EMBL" id="OAT74829.1"/>
    </source>
</evidence>
<proteinExistence type="predicted"/>
<dbReference type="AlphaFoldDB" id="A0A1B7KXH1"/>
<protein>
    <submittedName>
        <fullName evidence="1">Uncharacterized protein</fullName>
    </submittedName>
</protein>
<organism evidence="1 2">
    <name type="scientific">Parageobacillus thermoglucosidasius</name>
    <name type="common">Geobacillus thermoglucosidasius</name>
    <dbReference type="NCBI Taxonomy" id="1426"/>
    <lineage>
        <taxon>Bacteria</taxon>
        <taxon>Bacillati</taxon>
        <taxon>Bacillota</taxon>
        <taxon>Bacilli</taxon>
        <taxon>Bacillales</taxon>
        <taxon>Anoxybacillaceae</taxon>
        <taxon>Parageobacillus</taxon>
    </lineage>
</organism>
<dbReference type="RefSeq" id="WP_064550272.1">
    <property type="nucleotide sequence ID" value="NZ_LXMA01000001.1"/>
</dbReference>
<reference evidence="2" key="1">
    <citation type="submission" date="2016-05" db="EMBL/GenBank/DDBJ databases">
        <authorList>
            <person name="Wang W."/>
            <person name="Zhu L."/>
        </authorList>
    </citation>
    <scope>NUCLEOTIDE SEQUENCE [LARGE SCALE GENOMIC DNA]</scope>
    <source>
        <strain evidence="2">W-2</strain>
    </source>
</reference>
<gene>
    <name evidence="1" type="ORF">A7K69_03725</name>
</gene>
<dbReference type="Proteomes" id="UP000078290">
    <property type="component" value="Unassembled WGS sequence"/>
</dbReference>
<dbReference type="EMBL" id="LXMA01000001">
    <property type="protein sequence ID" value="OAT74829.1"/>
    <property type="molecule type" value="Genomic_DNA"/>
</dbReference>
<accession>A0A1B7KXH1</accession>
<dbReference type="OrthoDB" id="2469080at2"/>
<evidence type="ECO:0000313" key="2">
    <source>
        <dbReference type="Proteomes" id="UP000078290"/>
    </source>
</evidence>